<organism evidence="3 4">
    <name type="scientific">Botrimarina mediterranea</name>
    <dbReference type="NCBI Taxonomy" id="2528022"/>
    <lineage>
        <taxon>Bacteria</taxon>
        <taxon>Pseudomonadati</taxon>
        <taxon>Planctomycetota</taxon>
        <taxon>Planctomycetia</taxon>
        <taxon>Pirellulales</taxon>
        <taxon>Lacipirellulaceae</taxon>
        <taxon>Botrimarina</taxon>
    </lineage>
</organism>
<feature type="chain" id="PRO_5022049938" description="LTD domain-containing protein" evidence="2">
    <location>
        <begin position="26"/>
        <end position="436"/>
    </location>
</feature>
<dbReference type="Proteomes" id="UP000316426">
    <property type="component" value="Chromosome"/>
</dbReference>
<dbReference type="Pfam" id="PF00404">
    <property type="entry name" value="Dockerin_1"/>
    <property type="match status" value="1"/>
</dbReference>
<dbReference type="InterPro" id="IPR036439">
    <property type="entry name" value="Dockerin_dom_sf"/>
</dbReference>
<dbReference type="InterPro" id="IPR018247">
    <property type="entry name" value="EF_Hand_1_Ca_BS"/>
</dbReference>
<reference evidence="3 4" key="1">
    <citation type="submission" date="2019-02" db="EMBL/GenBank/DDBJ databases">
        <title>Deep-cultivation of Planctomycetes and their phenomic and genomic characterization uncovers novel biology.</title>
        <authorList>
            <person name="Wiegand S."/>
            <person name="Jogler M."/>
            <person name="Boedeker C."/>
            <person name="Pinto D."/>
            <person name="Vollmers J."/>
            <person name="Rivas-Marin E."/>
            <person name="Kohn T."/>
            <person name="Peeters S.H."/>
            <person name="Heuer A."/>
            <person name="Rast P."/>
            <person name="Oberbeckmann S."/>
            <person name="Bunk B."/>
            <person name="Jeske O."/>
            <person name="Meyerdierks A."/>
            <person name="Storesund J.E."/>
            <person name="Kallscheuer N."/>
            <person name="Luecker S."/>
            <person name="Lage O.M."/>
            <person name="Pohl T."/>
            <person name="Merkel B.J."/>
            <person name="Hornburger P."/>
            <person name="Mueller R.-W."/>
            <person name="Bruemmer F."/>
            <person name="Labrenz M."/>
            <person name="Spormann A.M."/>
            <person name="Op den Camp H."/>
            <person name="Overmann J."/>
            <person name="Amann R."/>
            <person name="Jetten M.S.M."/>
            <person name="Mascher T."/>
            <person name="Medema M.H."/>
            <person name="Devos D.P."/>
            <person name="Kaster A.-K."/>
            <person name="Ovreas L."/>
            <person name="Rohde M."/>
            <person name="Galperin M.Y."/>
            <person name="Jogler C."/>
        </authorList>
    </citation>
    <scope>NUCLEOTIDE SEQUENCE [LARGE SCALE GENOMIC DNA]</scope>
    <source>
        <strain evidence="3 4">Spa11</strain>
    </source>
</reference>
<keyword evidence="4" id="KW-1185">Reference proteome</keyword>
<sequence precursor="true">MRFLITKSFAPIALLLAAWVSPSSAELYINEIFFNPGGDGVETRDEFIELRGMPGMDLSNHFLIFIENEDNVAKNGPAGQIDNIFDLGAATIGSNGFLTYRMGGDQMGSGSSLYPVASGTTDLVNTGSGPGYGSGPTSTIGAEDDGNEGVLENGGFTAMLIRNDGDPVDNRPAIAFDLDVDNDGLDHPNGREGWTILDSIGIHGEPREAVFGRTYAPINYGYESIGQTVIVPGVGVATANPGLEPGATYVPLGYEVEYIARWGNSTGQTAADWHISNLTDNPGAGSAGAPVDYRQSFTGNHDALASGSPDVAPSQPTAEQGRLESSQNVPYGTKLLTTIGAPNYITGDFNGDGVVNAADYTVWRDTKGQLGSESNHPAADANHDFVVDEADYALWAQNFGAPNAVAAPASGVSVPEPAAILIAALAATITVGRNKR</sequence>
<dbReference type="Gene3D" id="1.10.1330.10">
    <property type="entry name" value="Dockerin domain"/>
    <property type="match status" value="1"/>
</dbReference>
<feature type="signal peptide" evidence="2">
    <location>
        <begin position="1"/>
        <end position="25"/>
    </location>
</feature>
<accession>A0A518K3R4</accession>
<dbReference type="GO" id="GO:0004553">
    <property type="term" value="F:hydrolase activity, hydrolyzing O-glycosyl compounds"/>
    <property type="evidence" value="ECO:0007669"/>
    <property type="project" value="InterPro"/>
</dbReference>
<dbReference type="PROSITE" id="PS00018">
    <property type="entry name" value="EF_HAND_1"/>
    <property type="match status" value="1"/>
</dbReference>
<dbReference type="SUPFAM" id="SSF63446">
    <property type="entry name" value="Type I dockerin domain"/>
    <property type="match status" value="1"/>
</dbReference>
<evidence type="ECO:0000313" key="4">
    <source>
        <dbReference type="Proteomes" id="UP000316426"/>
    </source>
</evidence>
<feature type="region of interest" description="Disordered" evidence="1">
    <location>
        <begin position="285"/>
        <end position="329"/>
    </location>
</feature>
<evidence type="ECO:0008006" key="5">
    <source>
        <dbReference type="Google" id="ProtNLM"/>
    </source>
</evidence>
<gene>
    <name evidence="3" type="ORF">Spa11_06190</name>
</gene>
<keyword evidence="2" id="KW-0732">Signal</keyword>
<protein>
    <recommendedName>
        <fullName evidence="5">LTD domain-containing protein</fullName>
    </recommendedName>
</protein>
<evidence type="ECO:0000256" key="2">
    <source>
        <dbReference type="SAM" id="SignalP"/>
    </source>
</evidence>
<evidence type="ECO:0000256" key="1">
    <source>
        <dbReference type="SAM" id="MobiDB-lite"/>
    </source>
</evidence>
<feature type="compositionally biased region" description="Polar residues" evidence="1">
    <location>
        <begin position="314"/>
        <end position="329"/>
    </location>
</feature>
<dbReference type="EMBL" id="CP036349">
    <property type="protein sequence ID" value="QDV72443.1"/>
    <property type="molecule type" value="Genomic_DNA"/>
</dbReference>
<evidence type="ECO:0000313" key="3">
    <source>
        <dbReference type="EMBL" id="QDV72443.1"/>
    </source>
</evidence>
<dbReference type="GO" id="GO:0000272">
    <property type="term" value="P:polysaccharide catabolic process"/>
    <property type="evidence" value="ECO:0007669"/>
    <property type="project" value="InterPro"/>
</dbReference>
<proteinExistence type="predicted"/>
<dbReference type="AlphaFoldDB" id="A0A518K3R4"/>
<dbReference type="KEGG" id="bmei:Spa11_06190"/>
<dbReference type="RefSeq" id="WP_145107328.1">
    <property type="nucleotide sequence ID" value="NZ_CP036349.1"/>
</dbReference>
<name>A0A518K3R4_9BACT</name>
<dbReference type="InterPro" id="IPR002105">
    <property type="entry name" value="Dockerin_1_rpt"/>
</dbReference>